<dbReference type="Proteomes" id="UP000190774">
    <property type="component" value="Unassembled WGS sequence"/>
</dbReference>
<dbReference type="InterPro" id="IPR036909">
    <property type="entry name" value="Cyt_c-like_dom_sf"/>
</dbReference>
<proteinExistence type="predicted"/>
<protein>
    <submittedName>
        <fullName evidence="6">Planctomycete cytochrome C</fullName>
    </submittedName>
</protein>
<dbReference type="EMBL" id="FUYE01000017">
    <property type="protein sequence ID" value="SKB04807.1"/>
    <property type="molecule type" value="Genomic_DNA"/>
</dbReference>
<dbReference type="SUPFAM" id="SSF46626">
    <property type="entry name" value="Cytochrome c"/>
    <property type="match status" value="1"/>
</dbReference>
<dbReference type="GO" id="GO:0009055">
    <property type="term" value="F:electron transfer activity"/>
    <property type="evidence" value="ECO:0007669"/>
    <property type="project" value="InterPro"/>
</dbReference>
<evidence type="ECO:0000256" key="2">
    <source>
        <dbReference type="ARBA" id="ARBA00022723"/>
    </source>
</evidence>
<evidence type="ECO:0000256" key="4">
    <source>
        <dbReference type="PROSITE-ProRule" id="PRU00433"/>
    </source>
</evidence>
<evidence type="ECO:0000256" key="3">
    <source>
        <dbReference type="ARBA" id="ARBA00023004"/>
    </source>
</evidence>
<dbReference type="STRING" id="48467.SAMN02745166_04107"/>
<dbReference type="PANTHER" id="PTHR35889:SF3">
    <property type="entry name" value="F-BOX DOMAIN-CONTAINING PROTEIN"/>
    <property type="match status" value="1"/>
</dbReference>
<dbReference type="AlphaFoldDB" id="A0A1T4YSH4"/>
<keyword evidence="1 4" id="KW-0349">Heme</keyword>
<dbReference type="RefSeq" id="WP_078815263.1">
    <property type="nucleotide sequence ID" value="NZ_FUYE01000017.1"/>
</dbReference>
<reference evidence="7" key="1">
    <citation type="submission" date="2017-02" db="EMBL/GenBank/DDBJ databases">
        <authorList>
            <person name="Varghese N."/>
            <person name="Submissions S."/>
        </authorList>
    </citation>
    <scope>NUCLEOTIDE SEQUENCE [LARGE SCALE GENOMIC DNA]</scope>
    <source>
        <strain evidence="7">ATCC 700200</strain>
    </source>
</reference>
<evidence type="ECO:0000256" key="1">
    <source>
        <dbReference type="ARBA" id="ARBA00022617"/>
    </source>
</evidence>
<name>A0A1T4YSH4_9BACT</name>
<keyword evidence="2 4" id="KW-0479">Metal-binding</keyword>
<evidence type="ECO:0000313" key="7">
    <source>
        <dbReference type="Proteomes" id="UP000190774"/>
    </source>
</evidence>
<organism evidence="6 7">
    <name type="scientific">Prosthecobacter debontii</name>
    <dbReference type="NCBI Taxonomy" id="48467"/>
    <lineage>
        <taxon>Bacteria</taxon>
        <taxon>Pseudomonadati</taxon>
        <taxon>Verrucomicrobiota</taxon>
        <taxon>Verrucomicrobiia</taxon>
        <taxon>Verrucomicrobiales</taxon>
        <taxon>Verrucomicrobiaceae</taxon>
        <taxon>Prosthecobacter</taxon>
    </lineage>
</organism>
<feature type="domain" description="Cytochrome c" evidence="5">
    <location>
        <begin position="43"/>
        <end position="142"/>
    </location>
</feature>
<dbReference type="Gene3D" id="1.10.760.10">
    <property type="entry name" value="Cytochrome c-like domain"/>
    <property type="match status" value="1"/>
</dbReference>
<sequence>MSTHLLSFCAWLSLALIPGCGTTPEDSETRPRGQNVLDTQTLDQALTGQVDFVRHVKPVLEAKCAACHNQTAQPGRMSLASRAEAERTGTLGAFILPGQPKTSPLLTRLDSAHASLKEMPPVGERLTSQEIALLERWIAQGATWPTGPMGILNTGSP</sequence>
<keyword evidence="3 4" id="KW-0408">Iron</keyword>
<dbReference type="OrthoDB" id="9809746at2"/>
<gene>
    <name evidence="6" type="ORF">SAMN02745166_04107</name>
</gene>
<evidence type="ECO:0000259" key="5">
    <source>
        <dbReference type="PROSITE" id="PS51007"/>
    </source>
</evidence>
<evidence type="ECO:0000313" key="6">
    <source>
        <dbReference type="EMBL" id="SKB04807.1"/>
    </source>
</evidence>
<dbReference type="InterPro" id="IPR009056">
    <property type="entry name" value="Cyt_c-like_dom"/>
</dbReference>
<dbReference type="GO" id="GO:0046872">
    <property type="term" value="F:metal ion binding"/>
    <property type="evidence" value="ECO:0007669"/>
    <property type="project" value="UniProtKB-KW"/>
</dbReference>
<dbReference type="InterPro" id="IPR011429">
    <property type="entry name" value="Cyt_c_Planctomycete-type"/>
</dbReference>
<dbReference type="PROSITE" id="PS51007">
    <property type="entry name" value="CYTC"/>
    <property type="match status" value="1"/>
</dbReference>
<keyword evidence="7" id="KW-1185">Reference proteome</keyword>
<dbReference type="PANTHER" id="PTHR35889">
    <property type="entry name" value="CYCLOINULO-OLIGOSACCHARIDE FRUCTANOTRANSFERASE-RELATED"/>
    <property type="match status" value="1"/>
</dbReference>
<accession>A0A1T4YSH4</accession>
<dbReference type="Pfam" id="PF07635">
    <property type="entry name" value="PSCyt1"/>
    <property type="match status" value="1"/>
</dbReference>
<dbReference type="GO" id="GO:0020037">
    <property type="term" value="F:heme binding"/>
    <property type="evidence" value="ECO:0007669"/>
    <property type="project" value="InterPro"/>
</dbReference>